<dbReference type="Gene3D" id="2.30.30.490">
    <property type="match status" value="1"/>
</dbReference>
<evidence type="ECO:0000313" key="1">
    <source>
        <dbReference type="EnsemblMetazoa" id="PPA11862.1"/>
    </source>
</evidence>
<protein>
    <submittedName>
        <fullName evidence="1">BAH domain-containing protein</fullName>
    </submittedName>
</protein>
<accession>A0A2A6CS99</accession>
<dbReference type="AlphaFoldDB" id="A0A2A6CS99"/>
<reference evidence="2" key="1">
    <citation type="journal article" date="2008" name="Nat. Genet.">
        <title>The Pristionchus pacificus genome provides a unique perspective on nematode lifestyle and parasitism.</title>
        <authorList>
            <person name="Dieterich C."/>
            <person name="Clifton S.W."/>
            <person name="Schuster L.N."/>
            <person name="Chinwalla A."/>
            <person name="Delehaunty K."/>
            <person name="Dinkelacker I."/>
            <person name="Fulton L."/>
            <person name="Fulton R."/>
            <person name="Godfrey J."/>
            <person name="Minx P."/>
            <person name="Mitreva M."/>
            <person name="Roeseler W."/>
            <person name="Tian H."/>
            <person name="Witte H."/>
            <person name="Yang S.P."/>
            <person name="Wilson R.K."/>
            <person name="Sommer R.J."/>
        </authorList>
    </citation>
    <scope>NUCLEOTIDE SEQUENCE [LARGE SCALE GENOMIC DNA]</scope>
    <source>
        <strain evidence="2">PS312</strain>
    </source>
</reference>
<reference evidence="1" key="2">
    <citation type="submission" date="2022-06" db="UniProtKB">
        <authorList>
            <consortium name="EnsemblMetazoa"/>
        </authorList>
    </citation>
    <scope>IDENTIFICATION</scope>
    <source>
        <strain evidence="1">PS312</strain>
    </source>
</reference>
<gene>
    <name evidence="1" type="primary">WBGene00101416</name>
</gene>
<dbReference type="EnsemblMetazoa" id="PPA11862.1">
    <property type="protein sequence ID" value="PPA11862.1"/>
    <property type="gene ID" value="WBGene00101416"/>
</dbReference>
<name>A0A2A6CS99_PRIPA</name>
<dbReference type="GO" id="GO:0003682">
    <property type="term" value="F:chromatin binding"/>
    <property type="evidence" value="ECO:0007669"/>
    <property type="project" value="InterPro"/>
</dbReference>
<evidence type="ECO:0000313" key="2">
    <source>
        <dbReference type="Proteomes" id="UP000005239"/>
    </source>
</evidence>
<dbReference type="Proteomes" id="UP000005239">
    <property type="component" value="Unassembled WGS sequence"/>
</dbReference>
<dbReference type="PROSITE" id="PS51038">
    <property type="entry name" value="BAH"/>
    <property type="match status" value="1"/>
</dbReference>
<sequence length="292" mass="33609">MDCVFSKMVNARRFQEVSNLSSNFMIPLTPIVTIEHPPTNTLSPPYTPSSSHSSPSSPHLILSPKDFAPFRAFRRRENVNYSEIKRRPKKSNDVKRVVLPSISRKRKNSQVNIREGEWNPIGKSQRKRVYTNNSTGGQFRPCFDEVSRKIDSLILREGDDVTAVTVEDNGDKIVGVARITRIYVAPKNKDLYAAVLWYYLPCQVEDCSFNALPHEIFPSKHLDSLPLRSIENKVEVMKTSQYIQYMGAVARSSTFPFSQNEKVEKDDNKLFFARYPYDCVRKRILIREKKGI</sequence>
<proteinExistence type="predicted"/>
<keyword evidence="2" id="KW-1185">Reference proteome</keyword>
<organism evidence="1 2">
    <name type="scientific">Pristionchus pacificus</name>
    <name type="common">Parasitic nematode worm</name>
    <dbReference type="NCBI Taxonomy" id="54126"/>
    <lineage>
        <taxon>Eukaryota</taxon>
        <taxon>Metazoa</taxon>
        <taxon>Ecdysozoa</taxon>
        <taxon>Nematoda</taxon>
        <taxon>Chromadorea</taxon>
        <taxon>Rhabditida</taxon>
        <taxon>Rhabditina</taxon>
        <taxon>Diplogasteromorpha</taxon>
        <taxon>Diplogasteroidea</taxon>
        <taxon>Neodiplogasteridae</taxon>
        <taxon>Pristionchus</taxon>
    </lineage>
</organism>
<accession>A0A8R1YCW8</accession>
<dbReference type="OrthoDB" id="1922186at2759"/>
<dbReference type="InterPro" id="IPR043151">
    <property type="entry name" value="BAH_sf"/>
</dbReference>
<dbReference type="Pfam" id="PF01426">
    <property type="entry name" value="BAH"/>
    <property type="match status" value="1"/>
</dbReference>
<dbReference type="InterPro" id="IPR001025">
    <property type="entry name" value="BAH_dom"/>
</dbReference>